<keyword evidence="1" id="KW-0812">Transmembrane</keyword>
<keyword evidence="3" id="KW-1185">Reference proteome</keyword>
<keyword evidence="1" id="KW-0472">Membrane</keyword>
<dbReference type="Proteomes" id="UP000000851">
    <property type="component" value="Chromosome"/>
</dbReference>
<dbReference type="InParanoid" id="C7PZD5"/>
<dbReference type="GO" id="GO:0005975">
    <property type="term" value="P:carbohydrate metabolic process"/>
    <property type="evidence" value="ECO:0007669"/>
    <property type="project" value="UniProtKB-ARBA"/>
</dbReference>
<evidence type="ECO:0000313" key="2">
    <source>
        <dbReference type="EMBL" id="ACU71592.1"/>
    </source>
</evidence>
<evidence type="ECO:0000256" key="1">
    <source>
        <dbReference type="SAM" id="Phobius"/>
    </source>
</evidence>
<feature type="transmembrane region" description="Helical" evidence="1">
    <location>
        <begin position="745"/>
        <end position="764"/>
    </location>
</feature>
<dbReference type="eggNOG" id="ENOG5033U5U">
    <property type="taxonomic scope" value="Bacteria"/>
</dbReference>
<dbReference type="InterPro" id="IPR013783">
    <property type="entry name" value="Ig-like_fold"/>
</dbReference>
<dbReference type="KEGG" id="cai:Caci_2676"/>
<feature type="transmembrane region" description="Helical" evidence="1">
    <location>
        <begin position="959"/>
        <end position="981"/>
    </location>
</feature>
<dbReference type="Gene3D" id="2.60.40.10">
    <property type="entry name" value="Immunoglobulins"/>
    <property type="match status" value="1"/>
</dbReference>
<dbReference type="HOGENOM" id="CLU_259994_0_0_11"/>
<organism evidence="2 3">
    <name type="scientific">Catenulispora acidiphila (strain DSM 44928 / JCM 14897 / NBRC 102108 / NRRL B-24433 / ID139908)</name>
    <dbReference type="NCBI Taxonomy" id="479433"/>
    <lineage>
        <taxon>Bacteria</taxon>
        <taxon>Bacillati</taxon>
        <taxon>Actinomycetota</taxon>
        <taxon>Actinomycetes</taxon>
        <taxon>Catenulisporales</taxon>
        <taxon>Catenulisporaceae</taxon>
        <taxon>Catenulispora</taxon>
    </lineage>
</organism>
<gene>
    <name evidence="2" type="ordered locus">Caci_2676</name>
</gene>
<accession>C7PZD5</accession>
<keyword evidence="1" id="KW-1133">Transmembrane helix</keyword>
<evidence type="ECO:0000313" key="3">
    <source>
        <dbReference type="Proteomes" id="UP000000851"/>
    </source>
</evidence>
<dbReference type="OrthoDB" id="601499at2"/>
<feature type="transmembrane region" description="Helical" evidence="1">
    <location>
        <begin position="776"/>
        <end position="800"/>
    </location>
</feature>
<feature type="transmembrane region" description="Helical" evidence="1">
    <location>
        <begin position="928"/>
        <end position="947"/>
    </location>
</feature>
<reference evidence="2 3" key="1">
    <citation type="journal article" date="2009" name="Stand. Genomic Sci.">
        <title>Complete genome sequence of Catenulispora acidiphila type strain (ID 139908).</title>
        <authorList>
            <person name="Copeland A."/>
            <person name="Lapidus A."/>
            <person name="Glavina Del Rio T."/>
            <person name="Nolan M."/>
            <person name="Lucas S."/>
            <person name="Chen F."/>
            <person name="Tice H."/>
            <person name="Cheng J.F."/>
            <person name="Bruce D."/>
            <person name="Goodwin L."/>
            <person name="Pitluck S."/>
            <person name="Mikhailova N."/>
            <person name="Pati A."/>
            <person name="Ivanova N."/>
            <person name="Mavromatis K."/>
            <person name="Chen A."/>
            <person name="Palaniappan K."/>
            <person name="Chain P."/>
            <person name="Land M."/>
            <person name="Hauser L."/>
            <person name="Chang Y.J."/>
            <person name="Jeffries C.D."/>
            <person name="Chertkov O."/>
            <person name="Brettin T."/>
            <person name="Detter J.C."/>
            <person name="Han C."/>
            <person name="Ali Z."/>
            <person name="Tindall B.J."/>
            <person name="Goker M."/>
            <person name="Bristow J."/>
            <person name="Eisen J.A."/>
            <person name="Markowitz V."/>
            <person name="Hugenholtz P."/>
            <person name="Kyrpides N.C."/>
            <person name="Klenk H.P."/>
        </authorList>
    </citation>
    <scope>NUCLEOTIDE SEQUENCE [LARGE SCALE GENOMIC DNA]</scope>
    <source>
        <strain evidence="3">DSM 44928 / JCM 14897 / NBRC 102108 / NRRL B-24433 / ID139908</strain>
    </source>
</reference>
<dbReference type="STRING" id="479433.Caci_2676"/>
<proteinExistence type="predicted"/>
<protein>
    <submittedName>
        <fullName evidence="2">Uncharacterized protein</fullName>
    </submittedName>
</protein>
<feature type="transmembrane region" description="Helical" evidence="1">
    <location>
        <begin position="815"/>
        <end position="834"/>
    </location>
</feature>
<sequence length="1319" mass="143166">MSAIDDEFQHVMDSYTRDTRAARKAVQADRDQQIAMLYPDARTFRLKQADAISDTEKGEKALALVPETLTLVTPDLRDPKRDHLFVGPHPVPSVGMTWNPVHRELSFLTSDGEHKISGHLSMTHNRLRAYGTVSVDGQSVAVEYHVDPQRYKMKVAKGAAYLAADRSITWDTTTDRWKNAEWSTDYELGFTYGINGEEVIGDEKLYTFLAKFDNPKTGRSWEPVPETYGGYLNKQRRINFGLLSDYKPPSGTGTELFPYRFSCTLSEFAADFTGGLVVDPPGSTNPLVYGAIGVWTGRGIAGLYHLGDAGHGAVRIVAVHAGRLYAGSVAAAHTEIDGDVLVWSGLDKVAADQAGIPTEGRLAFSPDGGRVLHSSFGATGERVHPDQALDLVSRIAVTGLAASLRHAVALANPGPGATHDLSELMAMSQFTRNEKDEYYDKVQEDSMEDFYKILQNYMDPELRSTFFHRDPPALDQTLRDIAKTKGKKGTDPFPWFKSLSVAYTATCVGKYSDDPAAKTLNTIRAEQWLSQTTSGSDVMDAQAPLLYANRWSERPANKHLGWYLADQKANSVKYAGDIDATTEAWLKEAREANVGTPEQLAELEKSIRTIGDHAKKHDQFWAFAVYIGASRPSYMNMLESFIKLGGEVDGSEFSQRVQRTVATLTVLDTSGVIAQEYAYMLQLFELSTLLPQMADLEGGVGGFNFAVKAIIDKFVEKYLGSKDPALDEAAKLLKEHASQDVVGKMLAILRTTAAVGYGLFNWGFLMAQYTSKCAQLLGSLPAMVVRLGALAAMGTLMSFFLDGTADWNSLSDEQIGFISLAGANILALNALALIKRGVALHEVWNPAKGFWKNAKMFFSSKLLAKAQATATNGLRGYLLQEGGPKVPAGRITFKQWWANRQAAAAAPLVPKPSQSFARRLFGKNLTQFMARALAGAFAIVGIVMSSIDLHHSGEPLEKAAHAMFLLAACLELVAVIGAWALGTSALAVGGMLVSTMFSIVSGIGFLALVAGAILLIVLMTRPQQTPVEKFAKERAGDLYMPYKAAIETFRIYKPIGEPQRAGIAVFATTDQSHALRIASDGKVTQAPFDATGHTAFYVSVDEFGRTQLGAPIVNTKGKPCLMSLAVDDAGAIAAQDYASDLPEPEPKLLWYADIQGEGTYQDTTPDVKELKSAPFKLRSVFFVDSKKEVRWLAADGASGWKTTTDAAEAATVRLEMVATKPTELAMTDVSWFTVAHDEVTGPGLQVPGSVPQEWSISPALPTGLEFDKAEGTISMRKGADIPAAPKQEYTLTVKNGVGSAATTFSLEVVEPSEEIMAAA</sequence>
<feature type="transmembrane region" description="Helical" evidence="1">
    <location>
        <begin position="993"/>
        <end position="1019"/>
    </location>
</feature>
<dbReference type="RefSeq" id="WP_012786885.1">
    <property type="nucleotide sequence ID" value="NC_013131.1"/>
</dbReference>
<name>C7PZD5_CATAD</name>
<dbReference type="EMBL" id="CP001700">
    <property type="protein sequence ID" value="ACU71592.1"/>
    <property type="molecule type" value="Genomic_DNA"/>
</dbReference>